<accession>A0A5M8FI04</accession>
<sequence length="93" mass="10312">MKQAIVFCAAVCLSTTAWGWQTADDSNPFDGATSINEQRIGDFTYGSGQIGGERYDSTRQRIGNFEYENGRIGTRNYNCTTQYIGAQAYTNCN</sequence>
<reference evidence="2 3" key="1">
    <citation type="submission" date="2019-09" db="EMBL/GenBank/DDBJ databases">
        <title>Whole-genome sequence of the purple sulfur bacterium Thiohalocapsa marina DSM 19078.</title>
        <authorList>
            <person name="Kyndt J.A."/>
            <person name="Meyer T.E."/>
        </authorList>
    </citation>
    <scope>NUCLEOTIDE SEQUENCE [LARGE SCALE GENOMIC DNA]</scope>
    <source>
        <strain evidence="2 3">DSM 19078</strain>
    </source>
</reference>
<keyword evidence="1" id="KW-0732">Signal</keyword>
<name>A0A5M8FI04_9GAMM</name>
<dbReference type="RefSeq" id="WP_150094669.1">
    <property type="nucleotide sequence ID" value="NZ_VWXX01000041.1"/>
</dbReference>
<feature type="chain" id="PRO_5024305533" evidence="1">
    <location>
        <begin position="20"/>
        <end position="93"/>
    </location>
</feature>
<gene>
    <name evidence="2" type="ORF">F2Q65_17365</name>
</gene>
<evidence type="ECO:0000313" key="2">
    <source>
        <dbReference type="EMBL" id="KAA6182741.1"/>
    </source>
</evidence>
<dbReference type="Proteomes" id="UP000322981">
    <property type="component" value="Unassembled WGS sequence"/>
</dbReference>
<comment type="caution">
    <text evidence="2">The sequence shown here is derived from an EMBL/GenBank/DDBJ whole genome shotgun (WGS) entry which is preliminary data.</text>
</comment>
<dbReference type="EMBL" id="VWXX01000041">
    <property type="protein sequence ID" value="KAA6182741.1"/>
    <property type="molecule type" value="Genomic_DNA"/>
</dbReference>
<evidence type="ECO:0000256" key="1">
    <source>
        <dbReference type="SAM" id="SignalP"/>
    </source>
</evidence>
<protein>
    <submittedName>
        <fullName evidence="2">Uncharacterized protein</fullName>
    </submittedName>
</protein>
<evidence type="ECO:0000313" key="3">
    <source>
        <dbReference type="Proteomes" id="UP000322981"/>
    </source>
</evidence>
<feature type="signal peptide" evidence="1">
    <location>
        <begin position="1"/>
        <end position="19"/>
    </location>
</feature>
<dbReference type="AlphaFoldDB" id="A0A5M8FI04"/>
<proteinExistence type="predicted"/>
<organism evidence="2 3">
    <name type="scientific">Thiohalocapsa marina</name>
    <dbReference type="NCBI Taxonomy" id="424902"/>
    <lineage>
        <taxon>Bacteria</taxon>
        <taxon>Pseudomonadati</taxon>
        <taxon>Pseudomonadota</taxon>
        <taxon>Gammaproteobacteria</taxon>
        <taxon>Chromatiales</taxon>
        <taxon>Chromatiaceae</taxon>
        <taxon>Thiohalocapsa</taxon>
    </lineage>
</organism>
<keyword evidence="3" id="KW-1185">Reference proteome</keyword>